<reference evidence="3" key="2">
    <citation type="submission" date="2020-09" db="EMBL/GenBank/DDBJ databases">
        <authorList>
            <person name="Sun Q."/>
            <person name="Zhou Y."/>
        </authorList>
    </citation>
    <scope>NUCLEOTIDE SEQUENCE</scope>
    <source>
        <strain evidence="3">CGMCC 1.15958</strain>
    </source>
</reference>
<name>A0A917DP43_9BACT</name>
<dbReference type="InterPro" id="IPR011856">
    <property type="entry name" value="tRNA_endonuc-like_dom_sf"/>
</dbReference>
<dbReference type="Pfam" id="PF17761">
    <property type="entry name" value="DUF1016_N"/>
    <property type="match status" value="1"/>
</dbReference>
<dbReference type="Proteomes" id="UP000609064">
    <property type="component" value="Unassembled WGS sequence"/>
</dbReference>
<dbReference type="Gene3D" id="3.40.1350.10">
    <property type="match status" value="1"/>
</dbReference>
<dbReference type="EMBL" id="BMKK01000004">
    <property type="protein sequence ID" value="GGD57469.1"/>
    <property type="molecule type" value="Genomic_DNA"/>
</dbReference>
<dbReference type="Pfam" id="PF06250">
    <property type="entry name" value="YhcG_C"/>
    <property type="match status" value="1"/>
</dbReference>
<gene>
    <name evidence="3" type="ORF">GCM10011514_21970</name>
</gene>
<feature type="domain" description="YhcG PDDEXK nuclease" evidence="1">
    <location>
        <begin position="172"/>
        <end position="325"/>
    </location>
</feature>
<reference evidence="3" key="1">
    <citation type="journal article" date="2014" name="Int. J. Syst. Evol. Microbiol.">
        <title>Complete genome sequence of Corynebacterium casei LMG S-19264T (=DSM 44701T), isolated from a smear-ripened cheese.</title>
        <authorList>
            <consortium name="US DOE Joint Genome Institute (JGI-PGF)"/>
            <person name="Walter F."/>
            <person name="Albersmeier A."/>
            <person name="Kalinowski J."/>
            <person name="Ruckert C."/>
        </authorList>
    </citation>
    <scope>NUCLEOTIDE SEQUENCE</scope>
    <source>
        <strain evidence="3">CGMCC 1.15958</strain>
    </source>
</reference>
<evidence type="ECO:0000259" key="2">
    <source>
        <dbReference type="Pfam" id="PF17761"/>
    </source>
</evidence>
<dbReference type="PANTHER" id="PTHR30547:SF0">
    <property type="entry name" value="BLR8175 PROTEIN"/>
    <property type="match status" value="1"/>
</dbReference>
<organism evidence="3 4">
    <name type="scientific">Emticicia aquatilis</name>
    <dbReference type="NCBI Taxonomy" id="1537369"/>
    <lineage>
        <taxon>Bacteria</taxon>
        <taxon>Pseudomonadati</taxon>
        <taxon>Bacteroidota</taxon>
        <taxon>Cytophagia</taxon>
        <taxon>Cytophagales</taxon>
        <taxon>Leadbetterellaceae</taxon>
        <taxon>Emticicia</taxon>
    </lineage>
</organism>
<dbReference type="GO" id="GO:0003676">
    <property type="term" value="F:nucleic acid binding"/>
    <property type="evidence" value="ECO:0007669"/>
    <property type="project" value="InterPro"/>
</dbReference>
<comment type="caution">
    <text evidence="3">The sequence shown here is derived from an EMBL/GenBank/DDBJ whole genome shotgun (WGS) entry which is preliminary data.</text>
</comment>
<sequence>MQIDSSYKIWLEKLKQKISVSQLKAAVSLNTQLMELYWDLAKEIIIKQHESSWGDAVFEQLSIDLRLSFPNIKGFSRRNLYAIRQWYLFYSSSSEFVPQPVAQIPWGHNRLIISKIKNVKEALFYCNATLQNGWNREQLEIQIQNNYFDAKGKSITNFQITLPAAQSELAIETLKNPYNFDFLGLENDALEREIENAMMQHIVRFLIEMGKGFAFVGRQYQLIVSENEYFIDLLFYHLQLRCYVVVELKAGKFKPEYAGKLNFYLSAVDSQLKHASDNPSIGLILCKHKDKIEAEYSLRDIQKPIGISEYQLTQALPKSFENKLPTVEQIELELNNIESEEKKTL</sequence>
<evidence type="ECO:0008006" key="5">
    <source>
        <dbReference type="Google" id="ProtNLM"/>
    </source>
</evidence>
<keyword evidence="4" id="KW-1185">Reference proteome</keyword>
<feature type="domain" description="YhcG N-terminal" evidence="2">
    <location>
        <begin position="14"/>
        <end position="149"/>
    </location>
</feature>
<accession>A0A917DP43</accession>
<dbReference type="InterPro" id="IPR053148">
    <property type="entry name" value="PD-DEXK-like_domain"/>
</dbReference>
<evidence type="ECO:0000313" key="4">
    <source>
        <dbReference type="Proteomes" id="UP000609064"/>
    </source>
</evidence>
<dbReference type="InterPro" id="IPR041527">
    <property type="entry name" value="YhcG_N"/>
</dbReference>
<dbReference type="InterPro" id="IPR009362">
    <property type="entry name" value="YhcG_C"/>
</dbReference>
<evidence type="ECO:0000313" key="3">
    <source>
        <dbReference type="EMBL" id="GGD57469.1"/>
    </source>
</evidence>
<protein>
    <recommendedName>
        <fullName evidence="5">DUF1016 domain-containing protein</fullName>
    </recommendedName>
</protein>
<dbReference type="AlphaFoldDB" id="A0A917DP43"/>
<dbReference type="RefSeq" id="WP_188766127.1">
    <property type="nucleotide sequence ID" value="NZ_BMKK01000004.1"/>
</dbReference>
<proteinExistence type="predicted"/>
<dbReference type="PANTHER" id="PTHR30547">
    <property type="entry name" value="UNCHARACTERIZED PROTEIN YHCG-RELATED"/>
    <property type="match status" value="1"/>
</dbReference>
<evidence type="ECO:0000259" key="1">
    <source>
        <dbReference type="Pfam" id="PF06250"/>
    </source>
</evidence>